<proteinExistence type="predicted"/>
<protein>
    <submittedName>
        <fullName evidence="1">Uncharacterized protein</fullName>
    </submittedName>
</protein>
<reference evidence="1" key="1">
    <citation type="submission" date="2023-01" db="EMBL/GenBank/DDBJ databases">
        <title>Human gut microbiome strain richness.</title>
        <authorList>
            <person name="Chen-Liaw A."/>
        </authorList>
    </citation>
    <scope>NUCLEOTIDE SEQUENCE</scope>
    <source>
        <strain evidence="1">RTP21484st1_B7_RTP21484_190118</strain>
    </source>
</reference>
<dbReference type="AlphaFoldDB" id="A0AAW6FES6"/>
<accession>A0AAW6FES6</accession>
<dbReference type="EMBL" id="JAQMRD010000002">
    <property type="protein sequence ID" value="MDB9221800.1"/>
    <property type="molecule type" value="Genomic_DNA"/>
</dbReference>
<organism evidence="1 2">
    <name type="scientific">Odoribacter splanchnicus</name>
    <dbReference type="NCBI Taxonomy" id="28118"/>
    <lineage>
        <taxon>Bacteria</taxon>
        <taxon>Pseudomonadati</taxon>
        <taxon>Bacteroidota</taxon>
        <taxon>Bacteroidia</taxon>
        <taxon>Bacteroidales</taxon>
        <taxon>Odoribacteraceae</taxon>
        <taxon>Odoribacter</taxon>
    </lineage>
</organism>
<gene>
    <name evidence="1" type="ORF">PN645_02120</name>
</gene>
<evidence type="ECO:0000313" key="2">
    <source>
        <dbReference type="Proteomes" id="UP001212263"/>
    </source>
</evidence>
<dbReference type="Proteomes" id="UP001212263">
    <property type="component" value="Unassembled WGS sequence"/>
</dbReference>
<comment type="caution">
    <text evidence="1">The sequence shown here is derived from an EMBL/GenBank/DDBJ whole genome shotgun (WGS) entry which is preliminary data.</text>
</comment>
<evidence type="ECO:0000313" key="1">
    <source>
        <dbReference type="EMBL" id="MDB9221800.1"/>
    </source>
</evidence>
<dbReference type="RefSeq" id="WP_175315512.1">
    <property type="nucleotide sequence ID" value="NZ_JABWDG010000012.1"/>
</dbReference>
<sequence length="278" mass="32306">MSKFDIYTFQFSPIIEDGTLSFEDIEAERKRIMENKNEFFEEVLTSATFVHRSKSLPLVVEYSDQDLKVIRIANIKTIEIERDFVKEWTENQPSCIVIIYNNAEVQRIAIEQKIEAFTDTKVVSSILNKTFNYKLRHYNLAIKINKEYNAQDFWDIASQYEKSIKKLRFEFNYPNLPRVTKNLNSALKNASEIVNSTRSAIEFNAEEEKTLQNINANNKTINGLVKASAEGGTPIKMRVKGYKKYVETGNKAKTIEFDLDLSTKNIEEVKDILRELKE</sequence>
<name>A0AAW6FES6_9BACT</name>